<dbReference type="Gene3D" id="3.80.10.10">
    <property type="entry name" value="Ribonuclease Inhibitor"/>
    <property type="match status" value="2"/>
</dbReference>
<dbReference type="SMART" id="SM00364">
    <property type="entry name" value="LRR_BAC"/>
    <property type="match status" value="9"/>
</dbReference>
<name>A0A226DE19_FOLCA</name>
<feature type="compositionally biased region" description="Polar residues" evidence="3">
    <location>
        <begin position="77"/>
        <end position="89"/>
    </location>
</feature>
<dbReference type="InterPro" id="IPR055414">
    <property type="entry name" value="LRR_R13L4/SHOC2-like"/>
</dbReference>
<keyword evidence="6" id="KW-1185">Reference proteome</keyword>
<dbReference type="OrthoDB" id="660555at2759"/>
<dbReference type="Pfam" id="PF13855">
    <property type="entry name" value="LRR_8"/>
    <property type="match status" value="3"/>
</dbReference>
<dbReference type="OMA" id="CMLHKLT"/>
<evidence type="ECO:0000256" key="2">
    <source>
        <dbReference type="ARBA" id="ARBA00022737"/>
    </source>
</evidence>
<dbReference type="SMART" id="SM00369">
    <property type="entry name" value="LRR_TYP"/>
    <property type="match status" value="12"/>
</dbReference>
<evidence type="ECO:0000259" key="4">
    <source>
        <dbReference type="Pfam" id="PF23598"/>
    </source>
</evidence>
<dbReference type="FunFam" id="3.80.10.10:FF:000193">
    <property type="entry name" value="Leucine-rich repeat-containing protein 40"/>
    <property type="match status" value="1"/>
</dbReference>
<dbReference type="Pfam" id="PF23598">
    <property type="entry name" value="LRR_14"/>
    <property type="match status" value="1"/>
</dbReference>
<evidence type="ECO:0000313" key="5">
    <source>
        <dbReference type="EMBL" id="OXA43822.1"/>
    </source>
</evidence>
<feature type="region of interest" description="Disordered" evidence="3">
    <location>
        <begin position="492"/>
        <end position="527"/>
    </location>
</feature>
<accession>A0A226DE19</accession>
<evidence type="ECO:0000256" key="3">
    <source>
        <dbReference type="SAM" id="MobiDB-lite"/>
    </source>
</evidence>
<dbReference type="InterPro" id="IPR050216">
    <property type="entry name" value="LRR_domain-containing"/>
</dbReference>
<dbReference type="InterPro" id="IPR032675">
    <property type="entry name" value="LRR_dom_sf"/>
</dbReference>
<comment type="caution">
    <text evidence="5">The sequence shown here is derived from an EMBL/GenBank/DDBJ whole genome shotgun (WGS) entry which is preliminary data.</text>
</comment>
<dbReference type="PROSITE" id="PS51450">
    <property type="entry name" value="LRR"/>
    <property type="match status" value="5"/>
</dbReference>
<keyword evidence="1" id="KW-0433">Leucine-rich repeat</keyword>
<protein>
    <submittedName>
        <fullName evidence="5">Leucine-rich repeat-containing protein 40</fullName>
    </submittedName>
</protein>
<dbReference type="PANTHER" id="PTHR48051">
    <property type="match status" value="1"/>
</dbReference>
<dbReference type="GO" id="GO:0005737">
    <property type="term" value="C:cytoplasm"/>
    <property type="evidence" value="ECO:0007669"/>
    <property type="project" value="TreeGrafter"/>
</dbReference>
<dbReference type="Proteomes" id="UP000198287">
    <property type="component" value="Unassembled WGS sequence"/>
</dbReference>
<dbReference type="PRINTS" id="PR00019">
    <property type="entry name" value="LEURICHRPT"/>
</dbReference>
<reference evidence="5 6" key="1">
    <citation type="submission" date="2015-12" db="EMBL/GenBank/DDBJ databases">
        <title>The genome of Folsomia candida.</title>
        <authorList>
            <person name="Faddeeva A."/>
            <person name="Derks M.F."/>
            <person name="Anvar Y."/>
            <person name="Smit S."/>
            <person name="Van Straalen N."/>
            <person name="Roelofs D."/>
        </authorList>
    </citation>
    <scope>NUCLEOTIDE SEQUENCE [LARGE SCALE GENOMIC DNA]</scope>
    <source>
        <strain evidence="5 6">VU population</strain>
        <tissue evidence="5">Whole body</tissue>
    </source>
</reference>
<feature type="compositionally biased region" description="Low complexity" evidence="3">
    <location>
        <begin position="43"/>
        <end position="76"/>
    </location>
</feature>
<sequence length="743" mass="82689">MKKSCLGNLPPVVTGTGLKKITSKIDTGRKRVTTGTLLTTTSSTTNVSASTTSSIKSKPTGSASSLKSTSSTGTSTFPRSQKGNQSRPCQPSKDPSVRAFVQANARVSNMTSLFHDEVDTQSISAALVKNARKSGVLNLSGRNLISVPMKVWRINELDENERLTVSVSLDDNSEDKWWEFVDLQKLIIANNYIKNVPCDISNLHSLQTFDAHDNQIITVSKDLGKLTNLSKLDLSHNMLTTLPEELGELKRLVELNLSHNSLEEISACFGNLTSLRTFNISHNNISKFPGDLGFLSFLQTLIMSNNQLTELPEEIGGLSGLRTLDVSFNCLKLCPAGLSELVHLEILYLQRNKLEQMPDVSKAKNLKELYLQNNLIRAVNFEKLSNTKINLLDLRNNKIDDLQLDCEDMEFLDRLYLDNNNLAELPDDLALLPSLKALTLDGNPIRGIRLDILQRGTQEVLKYLRGRLRLSESSERGDTGVDLLPERNIPVNNVVTTNGGSSDLVVPPRPLPSRKSKSPSRRKSGGVSVEELGIDPFKCKASRNLLLSGRQIVNLETNVFQLAADNAVTCIDLSKNMMMTLPSSIELCQEWLVEIKLDFNRLTDVPSSLSKCSRLQYLTLQNNQLSELPADFSHLKSLREINIGYNRFNTFPPCLYQIPSLEIIIMACNKLDKLEPKNLEKLKRLAVLDVRNNNIAIMPAEIGLMTQLKSLSIEGNAFRVPNYQIISQGTDVIMAYLRNRVIQ</sequence>
<dbReference type="SMART" id="SM00365">
    <property type="entry name" value="LRR_SD22"/>
    <property type="match status" value="6"/>
</dbReference>
<dbReference type="STRING" id="158441.A0A226DE19"/>
<dbReference type="PANTHER" id="PTHR48051:SF1">
    <property type="entry name" value="RAS SUPPRESSOR PROTEIN 1"/>
    <property type="match status" value="1"/>
</dbReference>
<evidence type="ECO:0000256" key="1">
    <source>
        <dbReference type="ARBA" id="ARBA00022614"/>
    </source>
</evidence>
<feature type="compositionally biased region" description="Basic residues" evidence="3">
    <location>
        <begin position="512"/>
        <end position="524"/>
    </location>
</feature>
<dbReference type="SUPFAM" id="SSF52058">
    <property type="entry name" value="L domain-like"/>
    <property type="match status" value="2"/>
</dbReference>
<keyword evidence="2" id="KW-0677">Repeat</keyword>
<proteinExistence type="predicted"/>
<dbReference type="AlphaFoldDB" id="A0A226DE19"/>
<organism evidence="5 6">
    <name type="scientific">Folsomia candida</name>
    <name type="common">Springtail</name>
    <dbReference type="NCBI Taxonomy" id="158441"/>
    <lineage>
        <taxon>Eukaryota</taxon>
        <taxon>Metazoa</taxon>
        <taxon>Ecdysozoa</taxon>
        <taxon>Arthropoda</taxon>
        <taxon>Hexapoda</taxon>
        <taxon>Collembola</taxon>
        <taxon>Entomobryomorpha</taxon>
        <taxon>Isotomoidea</taxon>
        <taxon>Isotomidae</taxon>
        <taxon>Proisotominae</taxon>
        <taxon>Folsomia</taxon>
    </lineage>
</organism>
<gene>
    <name evidence="5" type="ORF">Fcan01_21638</name>
</gene>
<dbReference type="InterPro" id="IPR003591">
    <property type="entry name" value="Leu-rich_rpt_typical-subtyp"/>
</dbReference>
<feature type="region of interest" description="Disordered" evidence="3">
    <location>
        <begin position="43"/>
        <end position="95"/>
    </location>
</feature>
<dbReference type="FunFam" id="3.80.10.10:FF:000116">
    <property type="entry name" value="Leucine-rich repeat-containing protein 40"/>
    <property type="match status" value="1"/>
</dbReference>
<dbReference type="EMBL" id="LNIX01000021">
    <property type="protein sequence ID" value="OXA43822.1"/>
    <property type="molecule type" value="Genomic_DNA"/>
</dbReference>
<dbReference type="InterPro" id="IPR001611">
    <property type="entry name" value="Leu-rich_rpt"/>
</dbReference>
<evidence type="ECO:0000313" key="6">
    <source>
        <dbReference type="Proteomes" id="UP000198287"/>
    </source>
</evidence>
<feature type="domain" description="Disease resistance R13L4/SHOC-2-like LRR" evidence="4">
    <location>
        <begin position="268"/>
        <end position="368"/>
    </location>
</feature>